<dbReference type="EMBL" id="JACGCM010002890">
    <property type="protein sequence ID" value="KAF6134166.1"/>
    <property type="molecule type" value="Genomic_DNA"/>
</dbReference>
<evidence type="ECO:0000313" key="2">
    <source>
        <dbReference type="Proteomes" id="UP000541444"/>
    </source>
</evidence>
<reference evidence="1 2" key="1">
    <citation type="journal article" date="2020" name="IScience">
        <title>Genome Sequencing of the Endangered Kingdonia uniflora (Circaeasteraceae, Ranunculales) Reveals Potential Mechanisms of Evolutionary Specialization.</title>
        <authorList>
            <person name="Sun Y."/>
            <person name="Deng T."/>
            <person name="Zhang A."/>
            <person name="Moore M.J."/>
            <person name="Landis J.B."/>
            <person name="Lin N."/>
            <person name="Zhang H."/>
            <person name="Zhang X."/>
            <person name="Huang J."/>
            <person name="Zhang X."/>
            <person name="Sun H."/>
            <person name="Wang H."/>
        </authorList>
    </citation>
    <scope>NUCLEOTIDE SEQUENCE [LARGE SCALE GENOMIC DNA]</scope>
    <source>
        <strain evidence="1">TB1705</strain>
        <tissue evidence="1">Leaf</tissue>
    </source>
</reference>
<dbReference type="Proteomes" id="UP000541444">
    <property type="component" value="Unassembled WGS sequence"/>
</dbReference>
<evidence type="ECO:0000313" key="1">
    <source>
        <dbReference type="EMBL" id="KAF6134166.1"/>
    </source>
</evidence>
<accession>A0A7J7KUY0</accession>
<dbReference type="AlphaFoldDB" id="A0A7J7KUY0"/>
<name>A0A7J7KUY0_9MAGN</name>
<sequence length="54" mass="6396">ARVGFFVAVLPRGIFAREYYERGSKIRKKITLYLRVRETRVSTKQINLLLIKIN</sequence>
<keyword evidence="2" id="KW-1185">Reference proteome</keyword>
<comment type="caution">
    <text evidence="1">The sequence shown here is derived from an EMBL/GenBank/DDBJ whole genome shotgun (WGS) entry which is preliminary data.</text>
</comment>
<feature type="non-terminal residue" evidence="1">
    <location>
        <position position="54"/>
    </location>
</feature>
<organism evidence="1 2">
    <name type="scientific">Kingdonia uniflora</name>
    <dbReference type="NCBI Taxonomy" id="39325"/>
    <lineage>
        <taxon>Eukaryota</taxon>
        <taxon>Viridiplantae</taxon>
        <taxon>Streptophyta</taxon>
        <taxon>Embryophyta</taxon>
        <taxon>Tracheophyta</taxon>
        <taxon>Spermatophyta</taxon>
        <taxon>Magnoliopsida</taxon>
        <taxon>Ranunculales</taxon>
        <taxon>Circaeasteraceae</taxon>
        <taxon>Kingdonia</taxon>
    </lineage>
</organism>
<gene>
    <name evidence="1" type="ORF">GIB67_013563</name>
</gene>
<proteinExistence type="predicted"/>
<protein>
    <submittedName>
        <fullName evidence="1">Uncharacterized protein</fullName>
    </submittedName>
</protein>